<organism evidence="2 3">
    <name type="scientific">Saccharopolyspora shandongensis</name>
    <dbReference type="NCBI Taxonomy" id="418495"/>
    <lineage>
        <taxon>Bacteria</taxon>
        <taxon>Bacillati</taxon>
        <taxon>Actinomycetota</taxon>
        <taxon>Actinomycetes</taxon>
        <taxon>Pseudonocardiales</taxon>
        <taxon>Pseudonocardiaceae</taxon>
        <taxon>Saccharopolyspora</taxon>
    </lineage>
</organism>
<evidence type="ECO:0000313" key="2">
    <source>
        <dbReference type="EMBL" id="SDZ26154.1"/>
    </source>
</evidence>
<sequence length="168" mass="17805">MTEPGSWSEFERMEQRKAQDEQLIREWERANGSEHVRHVRNFVEHVRRDIGVNGVIGQVDIKPVDGGIEVVAGYRMESDPVDGLPTLRPSVSSPDSSRPDCAGAGACGVGEVSTPLMKSVEPLSDLVFPGGPVTQPDWDGPGGAGAVADVADVEGQQASATGWSGPQT</sequence>
<evidence type="ECO:0000313" key="3">
    <source>
        <dbReference type="Proteomes" id="UP000199529"/>
    </source>
</evidence>
<proteinExistence type="predicted"/>
<keyword evidence="3" id="KW-1185">Reference proteome</keyword>
<dbReference type="RefSeq" id="WP_093275515.1">
    <property type="nucleotide sequence ID" value="NZ_FNOK01000055.1"/>
</dbReference>
<dbReference type="AlphaFoldDB" id="A0A1H3RK92"/>
<feature type="region of interest" description="Disordered" evidence="1">
    <location>
        <begin position="127"/>
        <end position="147"/>
    </location>
</feature>
<protein>
    <submittedName>
        <fullName evidence="2">Uncharacterized protein</fullName>
    </submittedName>
</protein>
<reference evidence="3" key="1">
    <citation type="submission" date="2016-10" db="EMBL/GenBank/DDBJ databases">
        <authorList>
            <person name="Varghese N."/>
            <person name="Submissions S."/>
        </authorList>
    </citation>
    <scope>NUCLEOTIDE SEQUENCE [LARGE SCALE GENOMIC DNA]</scope>
    <source>
        <strain evidence="3">CGMCC 4.3530</strain>
    </source>
</reference>
<evidence type="ECO:0000256" key="1">
    <source>
        <dbReference type="SAM" id="MobiDB-lite"/>
    </source>
</evidence>
<dbReference type="OrthoDB" id="3700129at2"/>
<dbReference type="EMBL" id="FNOK01000055">
    <property type="protein sequence ID" value="SDZ26154.1"/>
    <property type="molecule type" value="Genomic_DNA"/>
</dbReference>
<dbReference type="STRING" id="418495.SAMN05216215_10558"/>
<gene>
    <name evidence="2" type="ORF">SAMN05216215_10558</name>
</gene>
<feature type="compositionally biased region" description="Low complexity" evidence="1">
    <location>
        <begin position="88"/>
        <end position="103"/>
    </location>
</feature>
<name>A0A1H3RK92_9PSEU</name>
<accession>A0A1H3RK92</accession>
<feature type="region of interest" description="Disordered" evidence="1">
    <location>
        <begin position="79"/>
        <end position="103"/>
    </location>
</feature>
<dbReference type="Proteomes" id="UP000199529">
    <property type="component" value="Unassembled WGS sequence"/>
</dbReference>